<evidence type="ECO:0000259" key="2">
    <source>
        <dbReference type="PROSITE" id="PS50846"/>
    </source>
</evidence>
<name>A0A438K2G6_VITVI</name>
<evidence type="ECO:0000313" key="4">
    <source>
        <dbReference type="Proteomes" id="UP000288805"/>
    </source>
</evidence>
<comment type="caution">
    <text evidence="3">The sequence shown here is derived from an EMBL/GenBank/DDBJ whole genome shotgun (WGS) entry which is preliminary data.</text>
</comment>
<keyword evidence="1" id="KW-0479">Metal-binding</keyword>
<dbReference type="GO" id="GO:0046872">
    <property type="term" value="F:metal ion binding"/>
    <property type="evidence" value="ECO:0007669"/>
    <property type="project" value="UniProtKB-KW"/>
</dbReference>
<dbReference type="Proteomes" id="UP000288805">
    <property type="component" value="Unassembled WGS sequence"/>
</dbReference>
<dbReference type="Gene3D" id="3.30.70.100">
    <property type="match status" value="1"/>
</dbReference>
<dbReference type="EMBL" id="QGNW01000018">
    <property type="protein sequence ID" value="RVX15397.1"/>
    <property type="molecule type" value="Genomic_DNA"/>
</dbReference>
<accession>A0A438K2G6</accession>
<dbReference type="CDD" id="cd00371">
    <property type="entry name" value="HMA"/>
    <property type="match status" value="1"/>
</dbReference>
<proteinExistence type="predicted"/>
<dbReference type="PANTHER" id="PTHR22814:SF287">
    <property type="entry name" value="COPPER TRANSPORT PROTEIN ATX1"/>
    <property type="match status" value="1"/>
</dbReference>
<dbReference type="SUPFAM" id="SSF55008">
    <property type="entry name" value="HMA, heavy metal-associated domain"/>
    <property type="match status" value="1"/>
</dbReference>
<dbReference type="PANTHER" id="PTHR22814">
    <property type="entry name" value="COPPER TRANSPORT PROTEIN ATOX1-RELATED"/>
    <property type="match status" value="1"/>
</dbReference>
<dbReference type="Pfam" id="PF00403">
    <property type="entry name" value="HMA"/>
    <property type="match status" value="1"/>
</dbReference>
<dbReference type="InterPro" id="IPR036163">
    <property type="entry name" value="HMA_dom_sf"/>
</dbReference>
<dbReference type="PROSITE" id="PS50846">
    <property type="entry name" value="HMA_2"/>
    <property type="match status" value="1"/>
</dbReference>
<dbReference type="FunFam" id="3.30.70.100:FF:000042">
    <property type="entry name" value="Copper chaperone for superoxide dismutase"/>
    <property type="match status" value="1"/>
</dbReference>
<sequence>MLVRAVATVTTAVAVTALPVAYAYASFSPSSSSSSSSSQVSKTLNLSFLSQPHRPRLVGTATHPPSALRMDASSTNHTSSSQNDVVLPELLEAVDMHFFVIPKLGWRIVNQSVDLRFGVWEVILVFITIVWTTPSSQTCQVVYGFGREFVKGYIGHSVHCIMKVDSGFDISADLSAPNTEFMVDMKCEGCVNAVKNKLQTISGVKNVEVDLSNQVVRVLGSSPVKTMADALEQTGRNARLIGQGIPEGS</sequence>
<organism evidence="3 4">
    <name type="scientific">Vitis vinifera</name>
    <name type="common">Grape</name>
    <dbReference type="NCBI Taxonomy" id="29760"/>
    <lineage>
        <taxon>Eukaryota</taxon>
        <taxon>Viridiplantae</taxon>
        <taxon>Streptophyta</taxon>
        <taxon>Embryophyta</taxon>
        <taxon>Tracheophyta</taxon>
        <taxon>Spermatophyta</taxon>
        <taxon>Magnoliopsida</taxon>
        <taxon>eudicotyledons</taxon>
        <taxon>Gunneridae</taxon>
        <taxon>Pentapetalae</taxon>
        <taxon>rosids</taxon>
        <taxon>Vitales</taxon>
        <taxon>Vitaceae</taxon>
        <taxon>Viteae</taxon>
        <taxon>Vitis</taxon>
    </lineage>
</organism>
<protein>
    <submittedName>
        <fullName evidence="3">Copper chaperone for superoxide dismutase, chloroplastic/cytosolic</fullName>
    </submittedName>
</protein>
<evidence type="ECO:0000313" key="3">
    <source>
        <dbReference type="EMBL" id="RVX15397.1"/>
    </source>
</evidence>
<gene>
    <name evidence="3" type="primary">CCS_3</name>
    <name evidence="3" type="ORF">CK203_008927</name>
</gene>
<feature type="domain" description="HMA" evidence="2">
    <location>
        <begin position="176"/>
        <end position="239"/>
    </location>
</feature>
<reference evidence="3 4" key="1">
    <citation type="journal article" date="2018" name="PLoS Genet.">
        <title>Population sequencing reveals clonal diversity and ancestral inbreeding in the grapevine cultivar Chardonnay.</title>
        <authorList>
            <person name="Roach M.J."/>
            <person name="Johnson D.L."/>
            <person name="Bohlmann J."/>
            <person name="van Vuuren H.J."/>
            <person name="Jones S.J."/>
            <person name="Pretorius I.S."/>
            <person name="Schmidt S.A."/>
            <person name="Borneman A.R."/>
        </authorList>
    </citation>
    <scope>NUCLEOTIDE SEQUENCE [LARGE SCALE GENOMIC DNA]</scope>
    <source>
        <strain evidence="4">cv. Chardonnay</strain>
        <tissue evidence="3">Leaf</tissue>
    </source>
</reference>
<dbReference type="AlphaFoldDB" id="A0A438K2G6"/>
<evidence type="ECO:0000256" key="1">
    <source>
        <dbReference type="ARBA" id="ARBA00022723"/>
    </source>
</evidence>
<dbReference type="InterPro" id="IPR006121">
    <property type="entry name" value="HMA_dom"/>
</dbReference>